<dbReference type="InterPro" id="IPR045621">
    <property type="entry name" value="BPD_transp_1_N"/>
</dbReference>
<evidence type="ECO:0000256" key="7">
    <source>
        <dbReference type="RuleBase" id="RU363032"/>
    </source>
</evidence>
<gene>
    <name evidence="9" type="ORF">Q5761_03585</name>
</gene>
<evidence type="ECO:0000256" key="6">
    <source>
        <dbReference type="ARBA" id="ARBA00023136"/>
    </source>
</evidence>
<dbReference type="PANTHER" id="PTHR43163:SF6">
    <property type="entry name" value="DIPEPTIDE TRANSPORT SYSTEM PERMEASE PROTEIN DPPB-RELATED"/>
    <property type="match status" value="1"/>
</dbReference>
<proteinExistence type="inferred from homology"/>
<name>A0ABZ0QQL6_9FIRM</name>
<feature type="transmembrane region" description="Helical" evidence="7">
    <location>
        <begin position="311"/>
        <end position="332"/>
    </location>
</feature>
<feature type="domain" description="ABC transmembrane type-1" evidence="8">
    <location>
        <begin position="98"/>
        <end position="325"/>
    </location>
</feature>
<feature type="transmembrane region" description="Helical" evidence="7">
    <location>
        <begin position="260"/>
        <end position="282"/>
    </location>
</feature>
<dbReference type="PANTHER" id="PTHR43163">
    <property type="entry name" value="DIPEPTIDE TRANSPORT SYSTEM PERMEASE PROTEIN DPPB-RELATED"/>
    <property type="match status" value="1"/>
</dbReference>
<accession>A0ABZ0QQL6</accession>
<reference evidence="9 10" key="1">
    <citation type="submission" date="2023-08" db="EMBL/GenBank/DDBJ databases">
        <title>Genome sequence of Thermaerobacter compostii strain Ins1, a spore-forming filamentous bacterium isolated from a deep geothermal reservoir.</title>
        <authorList>
            <person name="Bregnard D."/>
            <person name="Gonzalez D."/>
            <person name="Junier P."/>
        </authorList>
    </citation>
    <scope>NUCLEOTIDE SEQUENCE [LARGE SCALE GENOMIC DNA]</scope>
    <source>
        <strain evidence="9 10">Ins1</strain>
    </source>
</reference>
<feature type="transmembrane region" description="Helical" evidence="7">
    <location>
        <begin position="202"/>
        <end position="222"/>
    </location>
</feature>
<dbReference type="Proteomes" id="UP001304683">
    <property type="component" value="Chromosome"/>
</dbReference>
<dbReference type="EMBL" id="CP132508">
    <property type="protein sequence ID" value="WPD19756.1"/>
    <property type="molecule type" value="Genomic_DNA"/>
</dbReference>
<keyword evidence="3" id="KW-1003">Cell membrane</keyword>
<organism evidence="9 10">
    <name type="scientific">Thermaerobacter composti</name>
    <dbReference type="NCBI Taxonomy" id="554949"/>
    <lineage>
        <taxon>Bacteria</taxon>
        <taxon>Bacillati</taxon>
        <taxon>Bacillota</taxon>
        <taxon>Clostridia</taxon>
        <taxon>Eubacteriales</taxon>
        <taxon>Clostridiales Family XVII. Incertae Sedis</taxon>
        <taxon>Thermaerobacter</taxon>
    </lineage>
</organism>
<dbReference type="Gene3D" id="1.10.3720.10">
    <property type="entry name" value="MetI-like"/>
    <property type="match status" value="1"/>
</dbReference>
<keyword evidence="2 7" id="KW-0813">Transport</keyword>
<evidence type="ECO:0000256" key="4">
    <source>
        <dbReference type="ARBA" id="ARBA00022692"/>
    </source>
</evidence>
<dbReference type="InterPro" id="IPR035906">
    <property type="entry name" value="MetI-like_sf"/>
</dbReference>
<evidence type="ECO:0000313" key="9">
    <source>
        <dbReference type="EMBL" id="WPD19756.1"/>
    </source>
</evidence>
<dbReference type="SUPFAM" id="SSF161098">
    <property type="entry name" value="MetI-like"/>
    <property type="match status" value="1"/>
</dbReference>
<dbReference type="Pfam" id="PF00528">
    <property type="entry name" value="BPD_transp_1"/>
    <property type="match status" value="1"/>
</dbReference>
<dbReference type="InterPro" id="IPR000515">
    <property type="entry name" value="MetI-like"/>
</dbReference>
<feature type="transmembrane region" description="Helical" evidence="7">
    <location>
        <begin position="104"/>
        <end position="125"/>
    </location>
</feature>
<comment type="subcellular location">
    <subcellularLocation>
        <location evidence="1 7">Cell membrane</location>
        <topology evidence="1 7">Multi-pass membrane protein</topology>
    </subcellularLocation>
</comment>
<feature type="transmembrane region" description="Helical" evidence="7">
    <location>
        <begin position="12"/>
        <end position="31"/>
    </location>
</feature>
<evidence type="ECO:0000259" key="8">
    <source>
        <dbReference type="PROSITE" id="PS50928"/>
    </source>
</evidence>
<dbReference type="CDD" id="cd06261">
    <property type="entry name" value="TM_PBP2"/>
    <property type="match status" value="1"/>
</dbReference>
<keyword evidence="4 7" id="KW-0812">Transmembrane</keyword>
<evidence type="ECO:0000256" key="1">
    <source>
        <dbReference type="ARBA" id="ARBA00004651"/>
    </source>
</evidence>
<evidence type="ECO:0000256" key="3">
    <source>
        <dbReference type="ARBA" id="ARBA00022475"/>
    </source>
</evidence>
<evidence type="ECO:0000256" key="5">
    <source>
        <dbReference type="ARBA" id="ARBA00022989"/>
    </source>
</evidence>
<keyword evidence="10" id="KW-1185">Reference proteome</keyword>
<keyword evidence="5 7" id="KW-1133">Transmembrane helix</keyword>
<feature type="transmembrane region" description="Helical" evidence="7">
    <location>
        <begin position="146"/>
        <end position="165"/>
    </location>
</feature>
<comment type="similarity">
    <text evidence="7">Belongs to the binding-protein-dependent transport system permease family.</text>
</comment>
<evidence type="ECO:0000256" key="2">
    <source>
        <dbReference type="ARBA" id="ARBA00022448"/>
    </source>
</evidence>
<sequence>MRGAWIVRRLAMALPLAVGIVLVSFILLRVMPGDPVDIMLRGGGMSSEEEARALARELGLDQPLHVQLGRFVADLAHGDLGESIRSRQPVGQVLLATLPATVELAVAALGFAVVVGVALGVLAAVRRGSWLDRLVMATASLGISMPAFWFGIVLMLVLAVGTGWLPTSGRIASEYAGAVPWRTGFLLIDTLLAGNGAAFRSALAHLVLPAVTLGAELAAVVARVTRSSMLEVLGAEFIRTARAKGLHERRVVLVHALRNALIPTASVVGLQAGVLLGGNMIVETVFGWPGLGRLVVEAIFARDYPVVQGAVMVYALTFLVMNLLVDLAYTWLDPRIREA</sequence>
<dbReference type="PROSITE" id="PS50928">
    <property type="entry name" value="ABC_TM1"/>
    <property type="match status" value="1"/>
</dbReference>
<keyword evidence="6 7" id="KW-0472">Membrane</keyword>
<dbReference type="Pfam" id="PF19300">
    <property type="entry name" value="BPD_transp_1_N"/>
    <property type="match status" value="1"/>
</dbReference>
<protein>
    <submittedName>
        <fullName evidence="9">ABC transporter permease</fullName>
    </submittedName>
</protein>
<dbReference type="RefSeq" id="WP_318751244.1">
    <property type="nucleotide sequence ID" value="NZ_CP132508.1"/>
</dbReference>
<evidence type="ECO:0000313" key="10">
    <source>
        <dbReference type="Proteomes" id="UP001304683"/>
    </source>
</evidence>